<name>A0A412FH35_9FIRM</name>
<evidence type="ECO:0000313" key="1">
    <source>
        <dbReference type="EMBL" id="RGR67445.1"/>
    </source>
</evidence>
<evidence type="ECO:0000313" key="2">
    <source>
        <dbReference type="Proteomes" id="UP000285820"/>
    </source>
</evidence>
<dbReference type="AlphaFoldDB" id="A0A412FH35"/>
<dbReference type="GO" id="GO:0005198">
    <property type="term" value="F:structural molecule activity"/>
    <property type="evidence" value="ECO:0007669"/>
    <property type="project" value="InterPro"/>
</dbReference>
<dbReference type="Pfam" id="PF06152">
    <property type="entry name" value="Phage_min_cap2"/>
    <property type="match status" value="1"/>
</dbReference>
<evidence type="ECO:0008006" key="3">
    <source>
        <dbReference type="Google" id="ProtNLM"/>
    </source>
</evidence>
<dbReference type="InterPro" id="IPR009319">
    <property type="entry name" value="Phage_A118_VSP1"/>
</dbReference>
<reference evidence="1 2" key="1">
    <citation type="submission" date="2018-08" db="EMBL/GenBank/DDBJ databases">
        <title>A genome reference for cultivated species of the human gut microbiota.</title>
        <authorList>
            <person name="Zou Y."/>
            <person name="Xue W."/>
            <person name="Luo G."/>
        </authorList>
    </citation>
    <scope>NUCLEOTIDE SEQUENCE [LARGE SCALE GENOMIC DNA]</scope>
    <source>
        <strain evidence="1 2">AF24-4</strain>
    </source>
</reference>
<dbReference type="EMBL" id="QRUN01000014">
    <property type="protein sequence ID" value="RGR67445.1"/>
    <property type="molecule type" value="Genomic_DNA"/>
</dbReference>
<proteinExistence type="predicted"/>
<dbReference type="Proteomes" id="UP000285820">
    <property type="component" value="Unassembled WGS sequence"/>
</dbReference>
<sequence>MKQRNICNIQKSQLRIWKIRTVILRALSEQQMDVLADKYIIGLYQDLEDEVIADIARRVKKTGRFTETAELMAKSMVENGFSADKIRVEVMKLLRADKEYQMAVAENTMAYKREVQQIINTTVESAKEAGNTLTAEAGNMAWNNDLSMWEQQGEDLTKPNSLSKFVKASSLQTAGALKNLTKTMGFKNTALGTTGVLDMYQREMDLALIKVSTGAFSFEQAVNDCVHRLAQSGLRSIDYANGRSYQLDVATRMAVRTGMSQLSGKITEENLKNSGHDLVITTQHMGSRSEHMPWQNKVFSYSGKSKKYPDFFKETGYGTVTGLKGANCTHDFYPYWEGASIIPEDIKEPDPRTIGGKTYTYYESTQKQRQMERQIRAIKREIEAIKSIGGDAQDLQNKLRGQMADYKSFSKAAGLKERDNRLRVESGSSALRSTHAYQKFIEVNNDDSDIGRRIKSLFIKDKTDVIKSFRSGISNVKNNDVKILLKQADERVQYIKNAGKQKSYFNKNDGNIYYGTYTAPGTIAHELFHEIDYIYGLTDNGFLSSSIEKDYRRLTNIAIGYGKSVEELLYYKYPDAFYINERGKKVFYEKYRGISDIVNGASDGKVFLGYGHLRPGYWERENVLQKETFAQFGRILYDQDDDVLKMTEEIFENTSREVLERIKGMMK</sequence>
<accession>A0A412FH35</accession>
<gene>
    <name evidence="1" type="ORF">DWY29_10365</name>
</gene>
<protein>
    <recommendedName>
        <fullName evidence="3">Phage minor capsid protein 2</fullName>
    </recommendedName>
</protein>
<comment type="caution">
    <text evidence="1">The sequence shown here is derived from an EMBL/GenBank/DDBJ whole genome shotgun (WGS) entry which is preliminary data.</text>
</comment>
<organism evidence="1 2">
    <name type="scientific">Roseburia inulinivorans</name>
    <dbReference type="NCBI Taxonomy" id="360807"/>
    <lineage>
        <taxon>Bacteria</taxon>
        <taxon>Bacillati</taxon>
        <taxon>Bacillota</taxon>
        <taxon>Clostridia</taxon>
        <taxon>Lachnospirales</taxon>
        <taxon>Lachnospiraceae</taxon>
        <taxon>Roseburia</taxon>
    </lineage>
</organism>